<feature type="compositionally biased region" description="Basic and acidic residues" evidence="1">
    <location>
        <begin position="1"/>
        <end position="29"/>
    </location>
</feature>
<gene>
    <name evidence="2" type="ORF">OPS25_02360</name>
</gene>
<feature type="region of interest" description="Disordered" evidence="1">
    <location>
        <begin position="1"/>
        <end position="34"/>
    </location>
</feature>
<dbReference type="RefSeq" id="WP_265616039.1">
    <property type="nucleotide sequence ID" value="NZ_JAPFRD010000002.1"/>
</dbReference>
<sequence>MKETYAEERSLPERETPKGHISREGDCRQDSQALKPEGDGVRMLVLRFNFILKHAVDLAPKLGTNK</sequence>
<evidence type="ECO:0000313" key="2">
    <source>
        <dbReference type="EMBL" id="MCW8107343.1"/>
    </source>
</evidence>
<comment type="caution">
    <text evidence="2">The sequence shown here is derived from an EMBL/GenBank/DDBJ whole genome shotgun (WGS) entry which is preliminary data.</text>
</comment>
<dbReference type="Proteomes" id="UP001142810">
    <property type="component" value="Unassembled WGS sequence"/>
</dbReference>
<dbReference type="EMBL" id="JAPFRD010000002">
    <property type="protein sequence ID" value="MCW8107343.1"/>
    <property type="molecule type" value="Genomic_DNA"/>
</dbReference>
<proteinExistence type="predicted"/>
<accession>A0ABT3P3L8</accession>
<name>A0ABT3P3L8_9ALTE</name>
<reference evidence="2" key="1">
    <citation type="submission" date="2022-11" db="EMBL/GenBank/DDBJ databases">
        <title>Alteromonas sp. nov., isolated from sea water of the Qingdao.</title>
        <authorList>
            <person name="Wang Q."/>
        </authorList>
    </citation>
    <scope>NUCLEOTIDE SEQUENCE</scope>
    <source>
        <strain evidence="2">ASW11-7</strain>
    </source>
</reference>
<evidence type="ECO:0000313" key="3">
    <source>
        <dbReference type="Proteomes" id="UP001142810"/>
    </source>
</evidence>
<protein>
    <submittedName>
        <fullName evidence="2">Uncharacterized protein</fullName>
    </submittedName>
</protein>
<keyword evidence="3" id="KW-1185">Reference proteome</keyword>
<organism evidence="2 3">
    <name type="scientific">Alteromonas aquimaris</name>
    <dbReference type="NCBI Taxonomy" id="2998417"/>
    <lineage>
        <taxon>Bacteria</taxon>
        <taxon>Pseudomonadati</taxon>
        <taxon>Pseudomonadota</taxon>
        <taxon>Gammaproteobacteria</taxon>
        <taxon>Alteromonadales</taxon>
        <taxon>Alteromonadaceae</taxon>
        <taxon>Alteromonas/Salinimonas group</taxon>
        <taxon>Alteromonas</taxon>
    </lineage>
</organism>
<evidence type="ECO:0000256" key="1">
    <source>
        <dbReference type="SAM" id="MobiDB-lite"/>
    </source>
</evidence>